<evidence type="ECO:0000256" key="4">
    <source>
        <dbReference type="ARBA" id="ARBA00023110"/>
    </source>
</evidence>
<accession>A0ABS9Q1V2</accession>
<dbReference type="PANTHER" id="PTHR43811">
    <property type="entry name" value="FKBP-TYPE PEPTIDYL-PROLYL CIS-TRANS ISOMERASE FKPA"/>
    <property type="match status" value="1"/>
</dbReference>
<dbReference type="RefSeq" id="WP_019284914.1">
    <property type="nucleotide sequence ID" value="NZ_JAKRCV010000020.1"/>
</dbReference>
<dbReference type="Gene3D" id="3.10.50.40">
    <property type="match status" value="2"/>
</dbReference>
<evidence type="ECO:0000256" key="5">
    <source>
        <dbReference type="ARBA" id="ARBA00023235"/>
    </source>
</evidence>
<proteinExistence type="inferred from homology"/>
<evidence type="ECO:0000256" key="1">
    <source>
        <dbReference type="ARBA" id="ARBA00000971"/>
    </source>
</evidence>
<gene>
    <name evidence="10" type="ORF">MHL29_08095</name>
</gene>
<organism evidence="10 11">
    <name type="scientific">Arsenicicoccus bolidensis</name>
    <dbReference type="NCBI Taxonomy" id="229480"/>
    <lineage>
        <taxon>Bacteria</taxon>
        <taxon>Bacillati</taxon>
        <taxon>Actinomycetota</taxon>
        <taxon>Actinomycetes</taxon>
        <taxon>Micrococcales</taxon>
        <taxon>Intrasporangiaceae</taxon>
        <taxon>Arsenicicoccus</taxon>
    </lineage>
</organism>
<dbReference type="Proteomes" id="UP001521931">
    <property type="component" value="Unassembled WGS sequence"/>
</dbReference>
<feature type="region of interest" description="Disordered" evidence="7">
    <location>
        <begin position="25"/>
        <end position="75"/>
    </location>
</feature>
<evidence type="ECO:0000259" key="9">
    <source>
        <dbReference type="PROSITE" id="PS50059"/>
    </source>
</evidence>
<dbReference type="EC" id="5.2.1.8" evidence="3 6"/>
<comment type="caution">
    <text evidence="10">The sequence shown here is derived from an EMBL/GenBank/DDBJ whole genome shotgun (WGS) entry which is preliminary data.</text>
</comment>
<evidence type="ECO:0000313" key="10">
    <source>
        <dbReference type="EMBL" id="MCG7321846.1"/>
    </source>
</evidence>
<evidence type="ECO:0000313" key="11">
    <source>
        <dbReference type="Proteomes" id="UP001521931"/>
    </source>
</evidence>
<dbReference type="InterPro" id="IPR001179">
    <property type="entry name" value="PPIase_FKBP_dom"/>
</dbReference>
<dbReference type="PROSITE" id="PS51257">
    <property type="entry name" value="PROKAR_LIPOPROTEIN"/>
    <property type="match status" value="1"/>
</dbReference>
<dbReference type="SUPFAM" id="SSF54534">
    <property type="entry name" value="FKBP-like"/>
    <property type="match status" value="2"/>
</dbReference>
<reference evidence="10 11" key="1">
    <citation type="submission" date="2022-02" db="EMBL/GenBank/DDBJ databases">
        <title>Uncovering new skin microbiome diversity through culturing and metagenomics.</title>
        <authorList>
            <person name="Conlan S."/>
            <person name="Deming C."/>
            <person name="Nisc Comparative Sequencing Program N."/>
            <person name="Segre J.A."/>
        </authorList>
    </citation>
    <scope>NUCLEOTIDE SEQUENCE [LARGE SCALE GENOMIC DNA]</scope>
    <source>
        <strain evidence="10 11">ACRQZ</strain>
    </source>
</reference>
<sequence>MRLRTSSALALAAVPAIALSACGSGGASTTTSTTTTPAPSSSAPATPASATPPPITPAAKGDLAGITVGGTPAKPSLKVDKAPFTTKETTAKVVTEGTGQVVKKTDMVVANALFVSGKTGKTLEDTFAANQPQQIPVNQWIPGVAKGMLGQKVGSRMLIAMAPADAAALIAQGNPQSGLAADETLVAYVEIQKVGFKGEACKVVTSKEGLPEVTAADGKAATMKPTTAAAPKQATAYVLKEGTGPVVNAGQTLSSHYTGMLWTNGTKFDSSYDHGAEPTPFPIGVGQVIPAWDKCLTGQKVGSRVLVVAPPAEAYGAKAQDKIPANSTLVFVVDLVKAQ</sequence>
<evidence type="ECO:0000256" key="7">
    <source>
        <dbReference type="SAM" id="MobiDB-lite"/>
    </source>
</evidence>
<dbReference type="GO" id="GO:0003755">
    <property type="term" value="F:peptidyl-prolyl cis-trans isomerase activity"/>
    <property type="evidence" value="ECO:0007669"/>
    <property type="project" value="UniProtKB-EC"/>
</dbReference>
<feature type="chain" id="PRO_5045524536" description="peptidylprolyl isomerase" evidence="8">
    <location>
        <begin position="21"/>
        <end position="339"/>
    </location>
</feature>
<keyword evidence="11" id="KW-1185">Reference proteome</keyword>
<name>A0ABS9Q1V2_9MICO</name>
<comment type="similarity">
    <text evidence="2">Belongs to the FKBP-type PPIase family.</text>
</comment>
<evidence type="ECO:0000256" key="2">
    <source>
        <dbReference type="ARBA" id="ARBA00006577"/>
    </source>
</evidence>
<feature type="domain" description="PPIase FKBP-type" evidence="9">
    <location>
        <begin position="250"/>
        <end position="339"/>
    </location>
</feature>
<keyword evidence="4 6" id="KW-0697">Rotamase</keyword>
<feature type="compositionally biased region" description="Low complexity" evidence="7">
    <location>
        <begin position="25"/>
        <end position="49"/>
    </location>
</feature>
<dbReference type="PANTHER" id="PTHR43811:SF19">
    <property type="entry name" value="39 KDA FK506-BINDING NUCLEAR PROTEIN"/>
    <property type="match status" value="1"/>
</dbReference>
<feature type="signal peptide" evidence="8">
    <location>
        <begin position="1"/>
        <end position="20"/>
    </location>
</feature>
<protein>
    <recommendedName>
        <fullName evidence="3 6">peptidylprolyl isomerase</fullName>
        <ecNumber evidence="3 6">5.2.1.8</ecNumber>
    </recommendedName>
</protein>
<evidence type="ECO:0000256" key="6">
    <source>
        <dbReference type="PROSITE-ProRule" id="PRU00277"/>
    </source>
</evidence>
<keyword evidence="8" id="KW-0732">Signal</keyword>
<dbReference type="PROSITE" id="PS50059">
    <property type="entry name" value="FKBP_PPIASE"/>
    <property type="match status" value="1"/>
</dbReference>
<dbReference type="InterPro" id="IPR046357">
    <property type="entry name" value="PPIase_dom_sf"/>
</dbReference>
<comment type="catalytic activity">
    <reaction evidence="1 6">
        <text>[protein]-peptidylproline (omega=180) = [protein]-peptidylproline (omega=0)</text>
        <dbReference type="Rhea" id="RHEA:16237"/>
        <dbReference type="Rhea" id="RHEA-COMP:10747"/>
        <dbReference type="Rhea" id="RHEA-COMP:10748"/>
        <dbReference type="ChEBI" id="CHEBI:83833"/>
        <dbReference type="ChEBI" id="CHEBI:83834"/>
        <dbReference type="EC" id="5.2.1.8"/>
    </reaction>
</comment>
<dbReference type="Pfam" id="PF00254">
    <property type="entry name" value="FKBP_C"/>
    <property type="match status" value="1"/>
</dbReference>
<evidence type="ECO:0000256" key="3">
    <source>
        <dbReference type="ARBA" id="ARBA00013194"/>
    </source>
</evidence>
<evidence type="ECO:0000256" key="8">
    <source>
        <dbReference type="SAM" id="SignalP"/>
    </source>
</evidence>
<keyword evidence="5 6" id="KW-0413">Isomerase</keyword>
<dbReference type="EMBL" id="JAKRCV010000020">
    <property type="protein sequence ID" value="MCG7321846.1"/>
    <property type="molecule type" value="Genomic_DNA"/>
</dbReference>